<feature type="domain" description="G-protein coupled receptors family 2 profile 1" evidence="2">
    <location>
        <begin position="374"/>
        <end position="411"/>
    </location>
</feature>
<reference evidence="4" key="1">
    <citation type="submission" date="2025-08" db="UniProtKB">
        <authorList>
            <consortium name="RefSeq"/>
        </authorList>
    </citation>
    <scope>IDENTIFICATION</scope>
    <source>
        <tissue evidence="4">Meat</tissue>
    </source>
</reference>
<gene>
    <name evidence="4" type="primary">ADGRF3</name>
</gene>
<dbReference type="InterPro" id="IPR057400">
    <property type="entry name" value="ADGRF3/5_N"/>
</dbReference>
<dbReference type="InterPro" id="IPR036179">
    <property type="entry name" value="Ig-like_dom_sf"/>
</dbReference>
<dbReference type="SUPFAM" id="SSF48726">
    <property type="entry name" value="Immunoglobulin"/>
    <property type="match status" value="1"/>
</dbReference>
<name>A0A341CZP2_NEOAA</name>
<keyword evidence="4" id="KW-0675">Receptor</keyword>
<dbReference type="Pfam" id="PF25387">
    <property type="entry name" value="ADGRF3_N"/>
    <property type="match status" value="1"/>
</dbReference>
<evidence type="ECO:0000259" key="2">
    <source>
        <dbReference type="PROSITE" id="PS50227"/>
    </source>
</evidence>
<dbReference type="KEGG" id="nasi:112412766"/>
<dbReference type="Proteomes" id="UP000252040">
    <property type="component" value="Unplaced"/>
</dbReference>
<dbReference type="GO" id="GO:0016020">
    <property type="term" value="C:membrane"/>
    <property type="evidence" value="ECO:0007669"/>
    <property type="project" value="InterPro"/>
</dbReference>
<feature type="compositionally biased region" description="Low complexity" evidence="1">
    <location>
        <begin position="37"/>
        <end position="46"/>
    </location>
</feature>
<evidence type="ECO:0000313" key="3">
    <source>
        <dbReference type="Proteomes" id="UP000252040"/>
    </source>
</evidence>
<dbReference type="STRING" id="1706337.A0A341CZP2"/>
<dbReference type="Gene3D" id="4.10.1240.10">
    <property type="entry name" value="GPCR, family 2, extracellular hormone receptor domain"/>
    <property type="match status" value="1"/>
</dbReference>
<dbReference type="PANTHER" id="PTHR45813:SF2">
    <property type="entry name" value="ADHESION G-PROTEIN COUPLED RECEPTOR F3"/>
    <property type="match status" value="1"/>
</dbReference>
<dbReference type="PROSITE" id="PS50227">
    <property type="entry name" value="G_PROTEIN_RECEP_F2_3"/>
    <property type="match status" value="1"/>
</dbReference>
<dbReference type="CTD" id="165082"/>
<dbReference type="InterPro" id="IPR001879">
    <property type="entry name" value="GPCR_2_extracellular_dom"/>
</dbReference>
<dbReference type="InParanoid" id="A0A341CZP2"/>
<sequence length="533" mass="57157">MGKHEHHTSWARLGRPGLAKELEKPCSAHRARVTTPATSAASQSGQGQAGGESGQQLDQERGAGESVLVSVYVQLYFSSERRPAALSGPLTLPTASASSAPVTLTGLSLTAECDVTHKGCSYCACLSGYQWNASICSHHRPCQPPVKRRPCGCLVFSPAEARYCQLLPPVPAALSLNSWLQTPGDTLHLTLLTSQETTNLNWFLWPTGSPSPILLRAGSRESLTSSWNRAVLSIVNISHKWAGEYVCCFEARGFRWELHQMVRVPLQVTDVAGLPDQLSISCATSPGFQLSCCIPSAHLGYTASRGPRDGNEASLFNTPDSQCFVLAVQRCPAADTMFTCDLQSPGLSPLRVAVSVTIIQVLGAWGGDTTRPEDSSTIAWNVTKTGHVAQAPCPGKRRGIVKRPCRPEGVWGPIHSSCMDTGLLALLLRARLLRAGQGWPVDEVPQILAQLPERAVVVTSPTDLLALVATMTILGKVVAHARIQLNGSALESSALGKDRLLFSLVTLVSLAAYLFPTCDHQSKKKYAKLTKAT</sequence>
<dbReference type="RefSeq" id="XP_024620228.1">
    <property type="nucleotide sequence ID" value="XM_024764460.1"/>
</dbReference>
<dbReference type="GeneID" id="112412766"/>
<accession>A0A341CZP2</accession>
<dbReference type="PANTHER" id="PTHR45813">
    <property type="entry name" value="IG-LIKE DOMAIN-CONTAINING PROTEIN"/>
    <property type="match status" value="1"/>
</dbReference>
<evidence type="ECO:0000256" key="1">
    <source>
        <dbReference type="SAM" id="MobiDB-lite"/>
    </source>
</evidence>
<keyword evidence="3" id="KW-1185">Reference proteome</keyword>
<organism evidence="3 4">
    <name type="scientific">Neophocaena asiaeorientalis asiaeorientalis</name>
    <name type="common">Yangtze finless porpoise</name>
    <name type="synonym">Neophocaena phocaenoides subsp. asiaeorientalis</name>
    <dbReference type="NCBI Taxonomy" id="1706337"/>
    <lineage>
        <taxon>Eukaryota</taxon>
        <taxon>Metazoa</taxon>
        <taxon>Chordata</taxon>
        <taxon>Craniata</taxon>
        <taxon>Vertebrata</taxon>
        <taxon>Euteleostomi</taxon>
        <taxon>Mammalia</taxon>
        <taxon>Eutheria</taxon>
        <taxon>Laurasiatheria</taxon>
        <taxon>Artiodactyla</taxon>
        <taxon>Whippomorpha</taxon>
        <taxon>Cetacea</taxon>
        <taxon>Odontoceti</taxon>
        <taxon>Phocoenidae</taxon>
        <taxon>Neophocaena</taxon>
    </lineage>
</organism>
<proteinExistence type="predicted"/>
<dbReference type="AlphaFoldDB" id="A0A341CZP2"/>
<evidence type="ECO:0000313" key="4">
    <source>
        <dbReference type="RefSeq" id="XP_024620228.1"/>
    </source>
</evidence>
<protein>
    <submittedName>
        <fullName evidence="4">LOW QUALITY PROTEIN: adhesion G-protein coupled receptor F3</fullName>
    </submittedName>
</protein>
<dbReference type="GO" id="GO:0007189">
    <property type="term" value="P:adenylate cyclase-activating G protein-coupled receptor signaling pathway"/>
    <property type="evidence" value="ECO:0007669"/>
    <property type="project" value="TreeGrafter"/>
</dbReference>
<dbReference type="InterPro" id="IPR036445">
    <property type="entry name" value="GPCR_2_extracell_dom_sf"/>
</dbReference>
<dbReference type="GO" id="GO:0004930">
    <property type="term" value="F:G protein-coupled receptor activity"/>
    <property type="evidence" value="ECO:0007669"/>
    <property type="project" value="InterPro"/>
</dbReference>
<dbReference type="InterPro" id="IPR051587">
    <property type="entry name" value="Adhesion_GPCR"/>
</dbReference>
<feature type="region of interest" description="Disordered" evidence="1">
    <location>
        <begin position="22"/>
        <end position="60"/>
    </location>
</feature>
<dbReference type="InterPro" id="IPR056274">
    <property type="entry name" value="Ig_ADGRF3"/>
</dbReference>
<dbReference type="Pfam" id="PF24528">
    <property type="entry name" value="Ig_ADGRF3"/>
    <property type="match status" value="1"/>
</dbReference>